<dbReference type="SUPFAM" id="SSF100879">
    <property type="entry name" value="Lesion bypass DNA polymerase (Y-family), little finger domain"/>
    <property type="match status" value="1"/>
</dbReference>
<evidence type="ECO:0000256" key="4">
    <source>
        <dbReference type="ARBA" id="ARBA00022457"/>
    </source>
</evidence>
<evidence type="ECO:0000256" key="10">
    <source>
        <dbReference type="ARBA" id="ARBA00022763"/>
    </source>
</evidence>
<dbReference type="Pfam" id="PF11799">
    <property type="entry name" value="IMS_C"/>
    <property type="match status" value="1"/>
</dbReference>
<dbReference type="NCBIfam" id="NF002677">
    <property type="entry name" value="PRK02406.1"/>
    <property type="match status" value="1"/>
</dbReference>
<keyword evidence="21" id="KW-1185">Reference proteome</keyword>
<feature type="site" description="Substrate discrimination" evidence="16">
    <location>
        <position position="14"/>
    </location>
</feature>
<dbReference type="PANTHER" id="PTHR11076">
    <property type="entry name" value="DNA REPAIR POLYMERASE UMUC / TRANSFERASE FAMILY MEMBER"/>
    <property type="match status" value="1"/>
</dbReference>
<keyword evidence="11 16" id="KW-0460">Magnesium</keyword>
<dbReference type="InterPro" id="IPR017961">
    <property type="entry name" value="DNA_pol_Y-fam_little_finger"/>
</dbReference>
<feature type="binding site" evidence="16">
    <location>
        <position position="9"/>
    </location>
    <ligand>
        <name>Mg(2+)</name>
        <dbReference type="ChEBI" id="CHEBI:18420"/>
    </ligand>
</feature>
<comment type="catalytic activity">
    <reaction evidence="15 16">
        <text>DNA(n) + a 2'-deoxyribonucleoside 5'-triphosphate = DNA(n+1) + diphosphate</text>
        <dbReference type="Rhea" id="RHEA:22508"/>
        <dbReference type="Rhea" id="RHEA-COMP:17339"/>
        <dbReference type="Rhea" id="RHEA-COMP:17340"/>
        <dbReference type="ChEBI" id="CHEBI:33019"/>
        <dbReference type="ChEBI" id="CHEBI:61560"/>
        <dbReference type="ChEBI" id="CHEBI:173112"/>
        <dbReference type="EC" id="2.7.7.7"/>
    </reaction>
</comment>
<dbReference type="InterPro" id="IPR050116">
    <property type="entry name" value="DNA_polymerase-Y"/>
</dbReference>
<gene>
    <name evidence="16 20" type="primary">dinB</name>
    <name evidence="20" type="ORF">GM661_08610</name>
</gene>
<dbReference type="PANTHER" id="PTHR11076:SF33">
    <property type="entry name" value="DNA POLYMERASE KAPPA"/>
    <property type="match status" value="1"/>
</dbReference>
<evidence type="ECO:0000256" key="8">
    <source>
        <dbReference type="ARBA" id="ARBA00022705"/>
    </source>
</evidence>
<comment type="subcellular location">
    <subcellularLocation>
        <location evidence="1 16">Cytoplasm</location>
    </subcellularLocation>
</comment>
<evidence type="ECO:0000256" key="15">
    <source>
        <dbReference type="ARBA" id="ARBA00049244"/>
    </source>
</evidence>
<evidence type="ECO:0000256" key="16">
    <source>
        <dbReference type="HAMAP-Rule" id="MF_01113"/>
    </source>
</evidence>
<evidence type="ECO:0000259" key="19">
    <source>
        <dbReference type="Pfam" id="PF21999"/>
    </source>
</evidence>
<evidence type="ECO:0000256" key="12">
    <source>
        <dbReference type="ARBA" id="ARBA00022932"/>
    </source>
</evidence>
<dbReference type="HAMAP" id="MF_01113">
    <property type="entry name" value="DNApol_IV"/>
    <property type="match status" value="1"/>
</dbReference>
<dbReference type="InterPro" id="IPR043502">
    <property type="entry name" value="DNA/RNA_pol_sf"/>
</dbReference>
<dbReference type="Pfam" id="PF21999">
    <property type="entry name" value="IMS_HHH_1"/>
    <property type="match status" value="1"/>
</dbReference>
<evidence type="ECO:0000313" key="20">
    <source>
        <dbReference type="EMBL" id="QTL98031.1"/>
    </source>
</evidence>
<evidence type="ECO:0000256" key="7">
    <source>
        <dbReference type="ARBA" id="ARBA00022695"/>
    </source>
</evidence>
<reference evidence="20" key="1">
    <citation type="submission" date="2019-12" db="EMBL/GenBank/DDBJ databases">
        <authorList>
            <person name="zhang j."/>
            <person name="sun C.M."/>
        </authorList>
    </citation>
    <scope>NUCLEOTIDE SEQUENCE</scope>
    <source>
        <strain evidence="20">NS-1</strain>
    </source>
</reference>
<dbReference type="InterPro" id="IPR001126">
    <property type="entry name" value="UmuC"/>
</dbReference>
<dbReference type="FunFam" id="3.30.1490.100:FF:000004">
    <property type="entry name" value="DNA polymerase IV"/>
    <property type="match status" value="1"/>
</dbReference>
<dbReference type="Gene3D" id="1.10.150.20">
    <property type="entry name" value="5' to 3' exonuclease, C-terminal subdomain"/>
    <property type="match status" value="1"/>
</dbReference>
<comment type="cofactor">
    <cofactor evidence="16">
        <name>Mg(2+)</name>
        <dbReference type="ChEBI" id="CHEBI:18420"/>
    </cofactor>
    <text evidence="16">Binds 2 magnesium ions per subunit.</text>
</comment>
<dbReference type="Pfam" id="PF00817">
    <property type="entry name" value="IMS"/>
    <property type="match status" value="1"/>
</dbReference>
<dbReference type="InterPro" id="IPR022880">
    <property type="entry name" value="DNApol_IV"/>
</dbReference>
<dbReference type="CDD" id="cd03586">
    <property type="entry name" value="PolY_Pol_IV_kappa"/>
    <property type="match status" value="1"/>
</dbReference>
<feature type="domain" description="DNA polymerase IV/DNA polymerase iota-like thumb" evidence="19">
    <location>
        <begin position="185"/>
        <end position="232"/>
    </location>
</feature>
<keyword evidence="8 16" id="KW-0235">DNA replication</keyword>
<dbReference type="EMBL" id="CP046640">
    <property type="protein sequence ID" value="QTL98031.1"/>
    <property type="molecule type" value="Genomic_DNA"/>
</dbReference>
<keyword evidence="4 16" id="KW-0515">Mutator protein</keyword>
<comment type="similarity">
    <text evidence="2 16">Belongs to the DNA polymerase type-Y family.</text>
</comment>
<organism evidence="20 21">
    <name type="scientific">Iocasia fonsfrigidae</name>
    <dbReference type="NCBI Taxonomy" id="2682810"/>
    <lineage>
        <taxon>Bacteria</taxon>
        <taxon>Bacillati</taxon>
        <taxon>Bacillota</taxon>
        <taxon>Clostridia</taxon>
        <taxon>Halanaerobiales</taxon>
        <taxon>Halanaerobiaceae</taxon>
        <taxon>Iocasia</taxon>
    </lineage>
</organism>
<dbReference type="EC" id="2.7.7.7" evidence="16"/>
<dbReference type="InterPro" id="IPR036775">
    <property type="entry name" value="DNA_pol_Y-fam_lit_finger_sf"/>
</dbReference>
<feature type="domain" description="DNA polymerase Y-family little finger" evidence="18">
    <location>
        <begin position="243"/>
        <end position="352"/>
    </location>
</feature>
<comment type="subunit">
    <text evidence="3 16">Monomer.</text>
</comment>
<proteinExistence type="inferred from homology"/>
<evidence type="ECO:0000256" key="3">
    <source>
        <dbReference type="ARBA" id="ARBA00011245"/>
    </source>
</evidence>
<keyword evidence="13 16" id="KW-0238">DNA-binding</keyword>
<keyword evidence="5 16" id="KW-0963">Cytoplasm</keyword>
<dbReference type="Gene3D" id="3.30.70.270">
    <property type="match status" value="1"/>
</dbReference>
<dbReference type="Proteomes" id="UP000665020">
    <property type="component" value="Chromosome"/>
</dbReference>
<dbReference type="KEGG" id="ifn:GM661_08610"/>
<feature type="domain" description="UmuC" evidence="17">
    <location>
        <begin position="8"/>
        <end position="156"/>
    </location>
</feature>
<dbReference type="GO" id="GO:0003684">
    <property type="term" value="F:damaged DNA binding"/>
    <property type="evidence" value="ECO:0007669"/>
    <property type="project" value="InterPro"/>
</dbReference>
<dbReference type="GO" id="GO:0009432">
    <property type="term" value="P:SOS response"/>
    <property type="evidence" value="ECO:0007669"/>
    <property type="project" value="TreeGrafter"/>
</dbReference>
<dbReference type="FunFam" id="3.40.1170.60:FF:000001">
    <property type="entry name" value="DNA polymerase IV"/>
    <property type="match status" value="1"/>
</dbReference>
<dbReference type="GO" id="GO:0005829">
    <property type="term" value="C:cytosol"/>
    <property type="evidence" value="ECO:0007669"/>
    <property type="project" value="TreeGrafter"/>
</dbReference>
<evidence type="ECO:0000256" key="11">
    <source>
        <dbReference type="ARBA" id="ARBA00022842"/>
    </source>
</evidence>
<dbReference type="NCBIfam" id="NF002751">
    <property type="entry name" value="PRK02794.1"/>
    <property type="match status" value="1"/>
</dbReference>
<evidence type="ECO:0000256" key="6">
    <source>
        <dbReference type="ARBA" id="ARBA00022679"/>
    </source>
</evidence>
<dbReference type="GO" id="GO:0042276">
    <property type="term" value="P:error-prone translesion synthesis"/>
    <property type="evidence" value="ECO:0007669"/>
    <property type="project" value="TreeGrafter"/>
</dbReference>
<feature type="active site" evidence="16">
    <location>
        <position position="106"/>
    </location>
</feature>
<keyword evidence="7 16" id="KW-0548">Nucleotidyltransferase</keyword>
<feature type="binding site" evidence="16">
    <location>
        <position position="105"/>
    </location>
    <ligand>
        <name>Mg(2+)</name>
        <dbReference type="ChEBI" id="CHEBI:18420"/>
    </ligand>
</feature>
<accession>A0A8A7K988</accession>
<keyword evidence="10 16" id="KW-0227">DNA damage</keyword>
<evidence type="ECO:0000256" key="14">
    <source>
        <dbReference type="ARBA" id="ARBA00023204"/>
    </source>
</evidence>
<dbReference type="InterPro" id="IPR053848">
    <property type="entry name" value="IMS_HHH_1"/>
</dbReference>
<protein>
    <recommendedName>
        <fullName evidence="16">DNA polymerase IV</fullName>
        <shortName evidence="16">Pol IV</shortName>
        <ecNumber evidence="16">2.7.7.7</ecNumber>
    </recommendedName>
</protein>
<dbReference type="SUPFAM" id="SSF56672">
    <property type="entry name" value="DNA/RNA polymerases"/>
    <property type="match status" value="1"/>
</dbReference>
<dbReference type="Gene3D" id="3.40.1170.60">
    <property type="match status" value="1"/>
</dbReference>
<evidence type="ECO:0000259" key="17">
    <source>
        <dbReference type="Pfam" id="PF00817"/>
    </source>
</evidence>
<dbReference type="GO" id="GO:0006281">
    <property type="term" value="P:DNA repair"/>
    <property type="evidence" value="ECO:0007669"/>
    <property type="project" value="UniProtKB-UniRule"/>
</dbReference>
<sequence length="385" mass="43258">MVLEIMHIDMDAFFAAAEQLDNPELKGKPVIVGGTKLSKRGVVSTASYEARRYGVHSAMSIVEARKLCPDGIFLPGRRQRYAELSERVFAIFAKYTPLIEKLSIDEAFLDLTGCHRLFGSSVQIGKAIRQEIKEKIGLTASVGLAPNKFLAKLASEVDKPDGFYIIKEDEIDDFLLNLPVGKIWGIGEKTADILLERGIKTVGQLRQLSINLLSSLFGKAGERLYYLSRGIDRRSVEVNNELKSISYEETFQDDLSDKHRLYARLAVMSSKIARRLRMYSLQGSTVSIKVRYGDFRTYTRRLTMAVPTSADDTIYSTAKRLLNKEGLLNKPIRLLGVGVSNFSTGDKKQLSLFSDRIKEEKLSRTIDGIKDRYGDSIIKKARNLE</sequence>
<keyword evidence="12 16" id="KW-0239">DNA-directed DNA polymerase</keyword>
<comment type="function">
    <text evidence="16">Poorly processive, error-prone DNA polymerase involved in untargeted mutagenesis. Copies undamaged DNA at stalled replication forks, which arise in vivo from mismatched or misaligned primer ends. These misaligned primers can be extended by PolIV. Exhibits no 3'-5' exonuclease (proofreading) activity. May be involved in translesional synthesis, in conjunction with the beta clamp from PolIII.</text>
</comment>
<dbReference type="GO" id="GO:0003887">
    <property type="term" value="F:DNA-directed DNA polymerase activity"/>
    <property type="evidence" value="ECO:0007669"/>
    <property type="project" value="UniProtKB-UniRule"/>
</dbReference>
<dbReference type="GO" id="GO:0000287">
    <property type="term" value="F:magnesium ion binding"/>
    <property type="evidence" value="ECO:0007669"/>
    <property type="project" value="UniProtKB-UniRule"/>
</dbReference>
<evidence type="ECO:0000256" key="5">
    <source>
        <dbReference type="ARBA" id="ARBA00022490"/>
    </source>
</evidence>
<dbReference type="NCBIfam" id="NF010731">
    <property type="entry name" value="PRK14133.1"/>
    <property type="match status" value="1"/>
</dbReference>
<evidence type="ECO:0000256" key="9">
    <source>
        <dbReference type="ARBA" id="ARBA00022723"/>
    </source>
</evidence>
<keyword evidence="6 16" id="KW-0808">Transferase</keyword>
<evidence type="ECO:0000256" key="1">
    <source>
        <dbReference type="ARBA" id="ARBA00004496"/>
    </source>
</evidence>
<evidence type="ECO:0000256" key="2">
    <source>
        <dbReference type="ARBA" id="ARBA00010945"/>
    </source>
</evidence>
<dbReference type="Gene3D" id="3.30.1490.100">
    <property type="entry name" value="DNA polymerase, Y-family, little finger domain"/>
    <property type="match status" value="1"/>
</dbReference>
<evidence type="ECO:0000313" key="21">
    <source>
        <dbReference type="Proteomes" id="UP000665020"/>
    </source>
</evidence>
<name>A0A8A7K988_9FIRM</name>
<dbReference type="RefSeq" id="WP_230869622.1">
    <property type="nucleotide sequence ID" value="NZ_CP046640.1"/>
</dbReference>
<dbReference type="GO" id="GO:0006261">
    <property type="term" value="P:DNA-templated DNA replication"/>
    <property type="evidence" value="ECO:0007669"/>
    <property type="project" value="UniProtKB-UniRule"/>
</dbReference>
<evidence type="ECO:0000259" key="18">
    <source>
        <dbReference type="Pfam" id="PF11799"/>
    </source>
</evidence>
<dbReference type="InterPro" id="IPR043128">
    <property type="entry name" value="Rev_trsase/Diguanyl_cyclase"/>
</dbReference>
<keyword evidence="14 16" id="KW-0234">DNA repair</keyword>
<dbReference type="AlphaFoldDB" id="A0A8A7K988"/>
<evidence type="ECO:0000256" key="13">
    <source>
        <dbReference type="ARBA" id="ARBA00023125"/>
    </source>
</evidence>
<keyword evidence="9 16" id="KW-0479">Metal-binding</keyword>